<comment type="caution">
    <text evidence="9">The sequence shown here is derived from an EMBL/GenBank/DDBJ whole genome shotgun (WGS) entry which is preliminary data.</text>
</comment>
<dbReference type="Proteomes" id="UP001054252">
    <property type="component" value="Unassembled WGS sequence"/>
</dbReference>
<keyword evidence="4" id="KW-0479">Metal-binding</keyword>
<protein>
    <recommendedName>
        <fullName evidence="2">RING-type E3 ubiquitin transferase</fullName>
        <ecNumber evidence="2">2.3.2.27</ecNumber>
    </recommendedName>
</protein>
<dbReference type="PANTHER" id="PTHR22996:SF4">
    <property type="entry name" value="E3 UBIQUITIN-PROTEIN LIGASE LUL4-RELATED"/>
    <property type="match status" value="1"/>
</dbReference>
<accession>A0AAV5K127</accession>
<evidence type="ECO:0000313" key="9">
    <source>
        <dbReference type="EMBL" id="GKV20618.1"/>
    </source>
</evidence>
<evidence type="ECO:0000256" key="7">
    <source>
        <dbReference type="ARBA" id="ARBA00022833"/>
    </source>
</evidence>
<dbReference type="InterPro" id="IPR045194">
    <property type="entry name" value="MGRN1/RNF157-like"/>
</dbReference>
<evidence type="ECO:0000256" key="3">
    <source>
        <dbReference type="ARBA" id="ARBA00022679"/>
    </source>
</evidence>
<dbReference type="EMBL" id="BPVZ01000055">
    <property type="protein sequence ID" value="GKV20618.1"/>
    <property type="molecule type" value="Genomic_DNA"/>
</dbReference>
<dbReference type="EC" id="2.3.2.27" evidence="2"/>
<evidence type="ECO:0000256" key="4">
    <source>
        <dbReference type="ARBA" id="ARBA00022723"/>
    </source>
</evidence>
<keyword evidence="3" id="KW-0808">Transferase</keyword>
<evidence type="ECO:0000256" key="5">
    <source>
        <dbReference type="ARBA" id="ARBA00022771"/>
    </source>
</evidence>
<dbReference type="InterPro" id="IPR058981">
    <property type="entry name" value="MGRN1/RNF157-like_N"/>
</dbReference>
<dbReference type="GO" id="GO:0061630">
    <property type="term" value="F:ubiquitin protein ligase activity"/>
    <property type="evidence" value="ECO:0007669"/>
    <property type="project" value="UniProtKB-EC"/>
</dbReference>
<dbReference type="AlphaFoldDB" id="A0AAV5K127"/>
<keyword evidence="6" id="KW-0833">Ubl conjugation pathway</keyword>
<evidence type="ECO:0000256" key="1">
    <source>
        <dbReference type="ARBA" id="ARBA00000900"/>
    </source>
</evidence>
<keyword evidence="5" id="KW-0863">Zinc-finger</keyword>
<name>A0AAV5K127_9ROSI</name>
<evidence type="ECO:0000313" key="10">
    <source>
        <dbReference type="Proteomes" id="UP001054252"/>
    </source>
</evidence>
<feature type="domain" description="MGRN1/RNF157-like N-terminal" evidence="8">
    <location>
        <begin position="35"/>
        <end position="136"/>
    </location>
</feature>
<evidence type="ECO:0000256" key="2">
    <source>
        <dbReference type="ARBA" id="ARBA00012483"/>
    </source>
</evidence>
<dbReference type="GO" id="GO:0016567">
    <property type="term" value="P:protein ubiquitination"/>
    <property type="evidence" value="ECO:0007669"/>
    <property type="project" value="TreeGrafter"/>
</dbReference>
<evidence type="ECO:0000259" key="8">
    <source>
        <dbReference type="Pfam" id="PF26192"/>
    </source>
</evidence>
<dbReference type="Pfam" id="PF26192">
    <property type="entry name" value="RNF157-like_N"/>
    <property type="match status" value="1"/>
</dbReference>
<comment type="catalytic activity">
    <reaction evidence="1">
        <text>S-ubiquitinyl-[E2 ubiquitin-conjugating enzyme]-L-cysteine + [acceptor protein]-L-lysine = [E2 ubiquitin-conjugating enzyme]-L-cysteine + N(6)-ubiquitinyl-[acceptor protein]-L-lysine.</text>
        <dbReference type="EC" id="2.3.2.27"/>
    </reaction>
</comment>
<sequence>MLVRPTLNHYQFSRMSTMLTCPIARTPWAPLQRGSSFTILYVAKEEANCTFKPVGSVIQEPKRFQFQKGWAQKFDQPEGGINLSLFKSDEIFKREGDVYPLVISAEICLPSSWSVPPAMGTSHGQITQAVLEKIKRAIFK</sequence>
<keyword evidence="7" id="KW-0862">Zinc</keyword>
<organism evidence="9 10">
    <name type="scientific">Rubroshorea leprosula</name>
    <dbReference type="NCBI Taxonomy" id="152421"/>
    <lineage>
        <taxon>Eukaryota</taxon>
        <taxon>Viridiplantae</taxon>
        <taxon>Streptophyta</taxon>
        <taxon>Embryophyta</taxon>
        <taxon>Tracheophyta</taxon>
        <taxon>Spermatophyta</taxon>
        <taxon>Magnoliopsida</taxon>
        <taxon>eudicotyledons</taxon>
        <taxon>Gunneridae</taxon>
        <taxon>Pentapetalae</taxon>
        <taxon>rosids</taxon>
        <taxon>malvids</taxon>
        <taxon>Malvales</taxon>
        <taxon>Dipterocarpaceae</taxon>
        <taxon>Rubroshorea</taxon>
    </lineage>
</organism>
<reference evidence="9 10" key="1">
    <citation type="journal article" date="2021" name="Commun. Biol.">
        <title>The genome of Shorea leprosula (Dipterocarpaceae) highlights the ecological relevance of drought in aseasonal tropical rainforests.</title>
        <authorList>
            <person name="Ng K.K.S."/>
            <person name="Kobayashi M.J."/>
            <person name="Fawcett J.A."/>
            <person name="Hatakeyama M."/>
            <person name="Paape T."/>
            <person name="Ng C.H."/>
            <person name="Ang C.C."/>
            <person name="Tnah L.H."/>
            <person name="Lee C.T."/>
            <person name="Nishiyama T."/>
            <person name="Sese J."/>
            <person name="O'Brien M.J."/>
            <person name="Copetti D."/>
            <person name="Mohd Noor M.I."/>
            <person name="Ong R.C."/>
            <person name="Putra M."/>
            <person name="Sireger I.Z."/>
            <person name="Indrioko S."/>
            <person name="Kosugi Y."/>
            <person name="Izuno A."/>
            <person name="Isagi Y."/>
            <person name="Lee S.L."/>
            <person name="Shimizu K.K."/>
        </authorList>
    </citation>
    <scope>NUCLEOTIDE SEQUENCE [LARGE SCALE GENOMIC DNA]</scope>
    <source>
        <strain evidence="9">214</strain>
    </source>
</reference>
<keyword evidence="10" id="KW-1185">Reference proteome</keyword>
<gene>
    <name evidence="9" type="ORF">SLEP1_g30718</name>
</gene>
<proteinExistence type="predicted"/>
<dbReference type="PANTHER" id="PTHR22996">
    <property type="entry name" value="MAHOGUNIN"/>
    <property type="match status" value="1"/>
</dbReference>
<dbReference type="GO" id="GO:0008270">
    <property type="term" value="F:zinc ion binding"/>
    <property type="evidence" value="ECO:0007669"/>
    <property type="project" value="UniProtKB-KW"/>
</dbReference>
<evidence type="ECO:0000256" key="6">
    <source>
        <dbReference type="ARBA" id="ARBA00022786"/>
    </source>
</evidence>